<protein>
    <submittedName>
        <fullName evidence="1">Recombination protein NinB</fullName>
    </submittedName>
</protein>
<accession>A0A9D9HUL3</accession>
<reference evidence="1" key="1">
    <citation type="submission" date="2020-10" db="EMBL/GenBank/DDBJ databases">
        <authorList>
            <person name="Gilroy R."/>
        </authorList>
    </citation>
    <scope>NUCLEOTIDE SEQUENCE</scope>
    <source>
        <strain evidence="1">G3-3990</strain>
    </source>
</reference>
<dbReference type="Gene3D" id="1.10.3790.10">
    <property type="entry name" value="NinB"/>
    <property type="match status" value="1"/>
</dbReference>
<proteinExistence type="predicted"/>
<evidence type="ECO:0000313" key="2">
    <source>
        <dbReference type="Proteomes" id="UP000823641"/>
    </source>
</evidence>
<sequence length="145" mass="16983">MWYDGGNELQAIQARMRLEKLIKDGKVFELTEKKPKRSLPQNAYLHVLLGYFAAQTGNTLEWVKKEYYKKLVNPTTFIRTKEDRFMGVVKYLRSSADLDTAEMTTTIDRFRNWSASEVGIYLPAPDEERLLQLAQIEIEKNKEFI</sequence>
<dbReference type="EMBL" id="JADIMG010000072">
    <property type="protein sequence ID" value="MBO8460183.1"/>
    <property type="molecule type" value="Genomic_DNA"/>
</dbReference>
<dbReference type="InterPro" id="IPR036619">
    <property type="entry name" value="NinB_sf"/>
</dbReference>
<organism evidence="1 2">
    <name type="scientific">Candidatus Gallipaludibacter merdavium</name>
    <dbReference type="NCBI Taxonomy" id="2840839"/>
    <lineage>
        <taxon>Bacteria</taxon>
        <taxon>Pseudomonadati</taxon>
        <taxon>Bacteroidota</taxon>
        <taxon>Bacteroidia</taxon>
        <taxon>Bacteroidales</taxon>
        <taxon>Candidatus Gallipaludibacter</taxon>
    </lineage>
</organism>
<evidence type="ECO:0000313" key="1">
    <source>
        <dbReference type="EMBL" id="MBO8460183.1"/>
    </source>
</evidence>
<dbReference type="Pfam" id="PF05772">
    <property type="entry name" value="NinB"/>
    <property type="match status" value="1"/>
</dbReference>
<dbReference type="Proteomes" id="UP000823641">
    <property type="component" value="Unassembled WGS sequence"/>
</dbReference>
<reference evidence="1" key="2">
    <citation type="journal article" date="2021" name="PeerJ">
        <title>Extensive microbial diversity within the chicken gut microbiome revealed by metagenomics and culture.</title>
        <authorList>
            <person name="Gilroy R."/>
            <person name="Ravi A."/>
            <person name="Getino M."/>
            <person name="Pursley I."/>
            <person name="Horton D.L."/>
            <person name="Alikhan N.F."/>
            <person name="Baker D."/>
            <person name="Gharbi K."/>
            <person name="Hall N."/>
            <person name="Watson M."/>
            <person name="Adriaenssens E.M."/>
            <person name="Foster-Nyarko E."/>
            <person name="Jarju S."/>
            <person name="Secka A."/>
            <person name="Antonio M."/>
            <person name="Oren A."/>
            <person name="Chaudhuri R.R."/>
            <person name="La Ragione R."/>
            <person name="Hildebrand F."/>
            <person name="Pallen M.J."/>
        </authorList>
    </citation>
    <scope>NUCLEOTIDE SEQUENCE</scope>
    <source>
        <strain evidence="1">G3-3990</strain>
    </source>
</reference>
<name>A0A9D9HUL3_9BACT</name>
<comment type="caution">
    <text evidence="1">The sequence shown here is derived from an EMBL/GenBank/DDBJ whole genome shotgun (WGS) entry which is preliminary data.</text>
</comment>
<dbReference type="SUPFAM" id="SSF103370">
    <property type="entry name" value="NinB"/>
    <property type="match status" value="1"/>
</dbReference>
<gene>
    <name evidence="1" type="ORF">IAA73_07630</name>
</gene>
<dbReference type="InterPro" id="IPR008711">
    <property type="entry name" value="Recombinase_NinB"/>
</dbReference>
<dbReference type="AlphaFoldDB" id="A0A9D9HUL3"/>